<feature type="transmembrane region" description="Helical" evidence="1">
    <location>
        <begin position="7"/>
        <end position="24"/>
    </location>
</feature>
<dbReference type="PANTHER" id="PTHR46561">
    <property type="entry name" value="SERPENTINE RECEPTOR, CLASS AB (CLASS A-LIKE)-RELATED"/>
    <property type="match status" value="1"/>
</dbReference>
<accession>A0A9J2PSI3</accession>
<feature type="transmembrane region" description="Helical" evidence="1">
    <location>
        <begin position="185"/>
        <end position="203"/>
    </location>
</feature>
<reference evidence="3" key="1">
    <citation type="submission" date="2023-03" db="UniProtKB">
        <authorList>
            <consortium name="WormBaseParasite"/>
        </authorList>
    </citation>
    <scope>IDENTIFICATION</scope>
</reference>
<name>A0A9J2PSI3_ASCLU</name>
<evidence type="ECO:0000256" key="1">
    <source>
        <dbReference type="SAM" id="Phobius"/>
    </source>
</evidence>
<proteinExistence type="predicted"/>
<sequence length="207" mass="24393">MSIYGVELTMLSFFIERAIAVLFYSKYEKSTSIKLASILIFLQIIPHLHLIYGLVPLIGLHILLVINNIRLRRCEWNNVADITRSLQLGEKYQLQENRQSIRSLLPLFWVTFLVLNTNALAAICMQKIDHKLSATHFIIYVDIFKNITIVLPFCVCALTLMKFTKLREKFNFGQRQRQVYLSTRLYMYIIYIKCILYILYIFILKSI</sequence>
<protein>
    <submittedName>
        <fullName evidence="3">G-protein coupled receptors family 1 profile domain-containing protein</fullName>
    </submittedName>
</protein>
<evidence type="ECO:0000313" key="3">
    <source>
        <dbReference type="WBParaSite" id="ALUE_0001244301-mRNA-1"/>
    </source>
</evidence>
<dbReference type="InterPro" id="IPR053286">
    <property type="entry name" value="Nematode_rcpt-like_srab"/>
</dbReference>
<feature type="transmembrane region" description="Helical" evidence="1">
    <location>
        <begin position="104"/>
        <end position="123"/>
    </location>
</feature>
<dbReference type="WBParaSite" id="ALUE_0001244301-mRNA-1">
    <property type="protein sequence ID" value="ALUE_0001244301-mRNA-1"/>
    <property type="gene ID" value="ALUE_0001244301"/>
</dbReference>
<keyword evidence="1" id="KW-1133">Transmembrane helix</keyword>
<keyword evidence="1" id="KW-0472">Membrane</keyword>
<keyword evidence="1" id="KW-0812">Transmembrane</keyword>
<organism evidence="2 3">
    <name type="scientific">Ascaris lumbricoides</name>
    <name type="common">Giant roundworm</name>
    <dbReference type="NCBI Taxonomy" id="6252"/>
    <lineage>
        <taxon>Eukaryota</taxon>
        <taxon>Metazoa</taxon>
        <taxon>Ecdysozoa</taxon>
        <taxon>Nematoda</taxon>
        <taxon>Chromadorea</taxon>
        <taxon>Rhabditida</taxon>
        <taxon>Spirurina</taxon>
        <taxon>Ascaridomorpha</taxon>
        <taxon>Ascaridoidea</taxon>
        <taxon>Ascarididae</taxon>
        <taxon>Ascaris</taxon>
    </lineage>
</organism>
<evidence type="ECO:0000313" key="2">
    <source>
        <dbReference type="Proteomes" id="UP000036681"/>
    </source>
</evidence>
<feature type="transmembrane region" description="Helical" evidence="1">
    <location>
        <begin position="44"/>
        <end position="66"/>
    </location>
</feature>
<dbReference type="AlphaFoldDB" id="A0A9J2PSI3"/>
<keyword evidence="2" id="KW-1185">Reference proteome</keyword>
<dbReference type="PANTHER" id="PTHR46561:SF11">
    <property type="entry name" value="SERPENTINE RECEPTOR CLASS ALPHA_BETA-14"/>
    <property type="match status" value="1"/>
</dbReference>
<dbReference type="Proteomes" id="UP000036681">
    <property type="component" value="Unplaced"/>
</dbReference>
<feature type="transmembrane region" description="Helical" evidence="1">
    <location>
        <begin position="143"/>
        <end position="164"/>
    </location>
</feature>